<accession>A0AAW2Q356</accession>
<name>A0AAW2Q356_9LAMI</name>
<organism evidence="1">
    <name type="scientific">Sesamum calycinum</name>
    <dbReference type="NCBI Taxonomy" id="2727403"/>
    <lineage>
        <taxon>Eukaryota</taxon>
        <taxon>Viridiplantae</taxon>
        <taxon>Streptophyta</taxon>
        <taxon>Embryophyta</taxon>
        <taxon>Tracheophyta</taxon>
        <taxon>Spermatophyta</taxon>
        <taxon>Magnoliopsida</taxon>
        <taxon>eudicotyledons</taxon>
        <taxon>Gunneridae</taxon>
        <taxon>Pentapetalae</taxon>
        <taxon>asterids</taxon>
        <taxon>lamiids</taxon>
        <taxon>Lamiales</taxon>
        <taxon>Pedaliaceae</taxon>
        <taxon>Sesamum</taxon>
    </lineage>
</organism>
<evidence type="ECO:0000313" key="1">
    <source>
        <dbReference type="EMBL" id="KAL0362187.1"/>
    </source>
</evidence>
<dbReference type="PANTHER" id="PTHR11439:SF483">
    <property type="entry name" value="PEPTIDE SYNTHASE GLIP-LIKE, PUTATIVE (AFU_ORTHOLOGUE AFUA_3G12920)-RELATED"/>
    <property type="match status" value="1"/>
</dbReference>
<proteinExistence type="predicted"/>
<dbReference type="EMBL" id="JACGWM010000007">
    <property type="protein sequence ID" value="KAL0362187.1"/>
    <property type="molecule type" value="Genomic_DNA"/>
</dbReference>
<reference evidence="1" key="2">
    <citation type="journal article" date="2024" name="Plant">
        <title>Genomic evolution and insights into agronomic trait innovations of Sesamum species.</title>
        <authorList>
            <person name="Miao H."/>
            <person name="Wang L."/>
            <person name="Qu L."/>
            <person name="Liu H."/>
            <person name="Sun Y."/>
            <person name="Le M."/>
            <person name="Wang Q."/>
            <person name="Wei S."/>
            <person name="Zheng Y."/>
            <person name="Lin W."/>
            <person name="Duan Y."/>
            <person name="Cao H."/>
            <person name="Xiong S."/>
            <person name="Wang X."/>
            <person name="Wei L."/>
            <person name="Li C."/>
            <person name="Ma Q."/>
            <person name="Ju M."/>
            <person name="Zhao R."/>
            <person name="Li G."/>
            <person name="Mu C."/>
            <person name="Tian Q."/>
            <person name="Mei H."/>
            <person name="Zhang T."/>
            <person name="Gao T."/>
            <person name="Zhang H."/>
        </authorList>
    </citation>
    <scope>NUCLEOTIDE SEQUENCE</scope>
    <source>
        <strain evidence="1">KEN8</strain>
    </source>
</reference>
<sequence length="93" mass="10036">MENVPYASAVSCLMYAMVCTRPNLAHVNDPIVVGYVASEYAGDLDDRRSTTGYVFTLGGGFICWKSTVHSIVALSTIEAEYMAVVEAAKSFMA</sequence>
<comment type="caution">
    <text evidence="1">The sequence shown here is derived from an EMBL/GenBank/DDBJ whole genome shotgun (WGS) entry which is preliminary data.</text>
</comment>
<dbReference type="CDD" id="cd09272">
    <property type="entry name" value="RNase_HI_RT_Ty1"/>
    <property type="match status" value="1"/>
</dbReference>
<dbReference type="AlphaFoldDB" id="A0AAW2Q356"/>
<dbReference type="PANTHER" id="PTHR11439">
    <property type="entry name" value="GAG-POL-RELATED RETROTRANSPOSON"/>
    <property type="match status" value="1"/>
</dbReference>
<gene>
    <name evidence="1" type="ORF">Scaly_1173900</name>
</gene>
<reference evidence="1" key="1">
    <citation type="submission" date="2020-06" db="EMBL/GenBank/DDBJ databases">
        <authorList>
            <person name="Li T."/>
            <person name="Hu X."/>
            <person name="Zhang T."/>
            <person name="Song X."/>
            <person name="Zhang H."/>
            <person name="Dai N."/>
            <person name="Sheng W."/>
            <person name="Hou X."/>
            <person name="Wei L."/>
        </authorList>
    </citation>
    <scope>NUCLEOTIDE SEQUENCE</scope>
    <source>
        <strain evidence="1">KEN8</strain>
        <tissue evidence="1">Leaf</tissue>
    </source>
</reference>
<protein>
    <submittedName>
        <fullName evidence="1">Retrovirus-related Pol polyprotein from transposon TNT 1-94</fullName>
    </submittedName>
</protein>